<protein>
    <recommendedName>
        <fullName evidence="4">Lipoprotein</fullName>
    </recommendedName>
</protein>
<sequence length="200" mass="21913">MKTTTRFVLAAALLLGVAACDSHENEPEPEAPAPAATFTMGSSIYYPAPNVTTAISYPSGYVQHQAILNDELLYVHFDAKEGRDAVNFTIDRSQLNASIVGTYSLKSMPNPEAGAAEVRYVYYRENKPGNISASIYDSNNSGMSGNLVVTAYDAKRHLLSGSYELRMKNISDPNDTSWDPTDKERCDLTVWGSFTDLPIE</sequence>
<comment type="caution">
    <text evidence="2">The sequence shown here is derived from an EMBL/GenBank/DDBJ whole genome shotgun (WGS) entry which is preliminary data.</text>
</comment>
<organism evidence="2 3">
    <name type="scientific">Hymenobacter guriensis</name>
    <dbReference type="NCBI Taxonomy" id="2793065"/>
    <lineage>
        <taxon>Bacteria</taxon>
        <taxon>Pseudomonadati</taxon>
        <taxon>Bacteroidota</taxon>
        <taxon>Cytophagia</taxon>
        <taxon>Cytophagales</taxon>
        <taxon>Hymenobacteraceae</taxon>
        <taxon>Hymenobacter</taxon>
    </lineage>
</organism>
<dbReference type="RefSeq" id="WP_196954033.1">
    <property type="nucleotide sequence ID" value="NZ_JADWYK010000002.1"/>
</dbReference>
<proteinExistence type="predicted"/>
<evidence type="ECO:0008006" key="4">
    <source>
        <dbReference type="Google" id="ProtNLM"/>
    </source>
</evidence>
<evidence type="ECO:0000313" key="2">
    <source>
        <dbReference type="EMBL" id="MBG8553025.1"/>
    </source>
</evidence>
<feature type="chain" id="PRO_5045047593" description="Lipoprotein" evidence="1">
    <location>
        <begin position="25"/>
        <end position="200"/>
    </location>
</feature>
<reference evidence="2 3" key="1">
    <citation type="submission" date="2020-11" db="EMBL/GenBank/DDBJ databases">
        <title>Hymenobacter sp.</title>
        <authorList>
            <person name="Kim M.K."/>
        </authorList>
    </citation>
    <scope>NUCLEOTIDE SEQUENCE [LARGE SCALE GENOMIC DNA]</scope>
    <source>
        <strain evidence="2 3">BT594</strain>
    </source>
</reference>
<accession>A0ABS0KYV0</accession>
<dbReference type="PROSITE" id="PS51257">
    <property type="entry name" value="PROKAR_LIPOPROTEIN"/>
    <property type="match status" value="1"/>
</dbReference>
<name>A0ABS0KYV0_9BACT</name>
<feature type="signal peptide" evidence="1">
    <location>
        <begin position="1"/>
        <end position="24"/>
    </location>
</feature>
<dbReference type="EMBL" id="JADWYK010000002">
    <property type="protein sequence ID" value="MBG8553025.1"/>
    <property type="molecule type" value="Genomic_DNA"/>
</dbReference>
<evidence type="ECO:0000256" key="1">
    <source>
        <dbReference type="SAM" id="SignalP"/>
    </source>
</evidence>
<evidence type="ECO:0000313" key="3">
    <source>
        <dbReference type="Proteomes" id="UP000601099"/>
    </source>
</evidence>
<keyword evidence="1" id="KW-0732">Signal</keyword>
<gene>
    <name evidence="2" type="ORF">I5L79_05680</name>
</gene>
<keyword evidence="3" id="KW-1185">Reference proteome</keyword>
<dbReference type="Proteomes" id="UP000601099">
    <property type="component" value="Unassembled WGS sequence"/>
</dbReference>